<dbReference type="SUPFAM" id="SSF52777">
    <property type="entry name" value="CoA-dependent acyltransferases"/>
    <property type="match status" value="2"/>
</dbReference>
<dbReference type="Pfam" id="PF00550">
    <property type="entry name" value="PP-binding"/>
    <property type="match status" value="1"/>
</dbReference>
<feature type="domain" description="Carrier" evidence="4">
    <location>
        <begin position="1346"/>
        <end position="1421"/>
    </location>
</feature>
<comment type="pathway">
    <text evidence="2">Siderophore biosynthesis.</text>
</comment>
<dbReference type="SUPFAM" id="SSF56801">
    <property type="entry name" value="Acetyl-CoA synthetase-like"/>
    <property type="match status" value="1"/>
</dbReference>
<dbReference type="InterPro" id="IPR001242">
    <property type="entry name" value="Condensation_dom"/>
</dbReference>
<evidence type="ECO:0000313" key="6">
    <source>
        <dbReference type="Proteomes" id="UP000195160"/>
    </source>
</evidence>
<evidence type="ECO:0000256" key="3">
    <source>
        <dbReference type="ARBA" id="ARBA00022598"/>
    </source>
</evidence>
<dbReference type="GO" id="GO:0016874">
    <property type="term" value="F:ligase activity"/>
    <property type="evidence" value="ECO:0007669"/>
    <property type="project" value="UniProtKB-KW"/>
</dbReference>
<dbReference type="CDD" id="cd02142">
    <property type="entry name" value="McbC_SagB-like_oxidoreductase"/>
    <property type="match status" value="1"/>
</dbReference>
<evidence type="ECO:0000256" key="1">
    <source>
        <dbReference type="ARBA" id="ARBA00001957"/>
    </source>
</evidence>
<dbReference type="Pfam" id="PF00501">
    <property type="entry name" value="AMP-binding"/>
    <property type="match status" value="2"/>
</dbReference>
<sequence>MKTSNTIGIAMEEQGKERVEIESSQELIDINLAPDIENRYSIFPLTEIQTAYLAGRSKGYELGGISTQVYIELKTKLDIQRINRALQKVIKKHAMLRAVFGEDHQRILEHVPEYIIEIEDLCELDEEKFQKKLLSERERISTQTLNPGIWPLFEYKALKRNEDTHYLLIGLDMLVMDGGSLDLVASEIMTYYLDETLEAEESLFSFRDYQLAYNELRKSDKYIRDKEYWADKLVDFPPAPNLPLRKKISEVDKPKFQRIEKLIPKEVWEEIKKTAKCYDVTPTSVLCTIYLLVLSSWSNQAKLSINLTVSNRISFQKAFNKDVNHLVGDFTSTIQIDSDFHQNDSFWVQVKSVQDTIKNGAKHSLYNGTEFIRELSKVNHYGSKTVIPVVFTSALTTEMWGKWNELGDLNYIITRTPQVYLDYQVSEMDGGLLVTWDYVPELLEEKMITDIFSQYVDILLSICDSSEIRRPDISEYERKIITQYNNTDEEIAVKPLHELFELQAEQNPKNVAIIDGDYEMSYQELNERANRVARKLQQLGLKNHELVGVLSERCKESIVNILGVLKAGGGYVPIDPQHPEERKSYVLHHSECKFMLMPDFEVTEKLHRLSTENLSSKVTTENIAYVIYTSGSTGKPKGVVTTHGAAANTILDINRKFQVDEKDRILALSSMCFDLSVYDIFGALAAGAAVVLVKDQRDMGHVYEMLEKHQITIWNSVPAIMDMMVKHLQDTETLSVNDQLHENVEIRIDDNVKKYYWSPAIKWDEEQYTHIDPEIRSLMPKFYFYVQKGRTIDEIKHYFSEISQYKLEVFLKEAIHDGLLVSSILSPHDVFKSQDKLFYNPYGEVIKYDPTAYESFKSKQLNRQMNSMGKKMYLKKSKQFPSFIETRTSHRKFNTREQLPLSELSQLLSVLMQRRYQSDIQYYYPSAGGLYPIDIYIYVKENRVENLKQGIYYYSPIENSLTMVNELCTITDESQYYTNKSIFNSSAVTVYMIYNADANMPKYGSDGYFYACIDTGIITNTLSYVANMLNIGTCSIGEIHFDSIKDFFKLNDNQVLIHSMEIGLMEHKNVHSNEFLTVQLDESEIGIQREEREQKPVNSSLRVVMLSGDWIPLSLPKIIKNRFEHANVYSLGGATEAAIWSIYYPVIQEEKDWVSIPYGTPLANQKFYVLDYKGDFCHIGVPGELYIGGSGLAKGYMNDPEKTKNAFVKHPTLGRLYKTGDYGRLLETGYIEFLGRKDNQVKIRGYRIELGEIENCLMKQGDIKNVAIIDQANKNGKKYLSAFIVSNSKINVKELKEKLLKELPDYMVPAYFNQVNEIPLTANGKVDKNSLSQLEMCELEQKELVNPKTDMEKMLLEIWKEALGRDDIGVHENFFDVGGDSLLVQSVKMKIELIYPKLIQVTDLFTNTSISELAEFMNKKLSKTKSFVEVQAMKLPREYFVQKGNRTEHRMFSFTFDEAFTSMLKEAASDSNTEIFDFMAAFYMYLFNQVSGEKMVSAQLMNGTKEMYAAKVDFEKLGDFGHLFMKLKDKNSFHKYLIDDVKSVVMQKSEFSIVPAFIKKSTKASNINLVEFYDYIIVIDDCGDKLEFVCEFNEAILKIEKAKELVRGYINLLKGVERNWKK</sequence>
<dbReference type="InterPro" id="IPR036736">
    <property type="entry name" value="ACP-like_sf"/>
</dbReference>
<dbReference type="Pfam" id="PF00668">
    <property type="entry name" value="Condensation"/>
    <property type="match status" value="1"/>
</dbReference>
<evidence type="ECO:0000259" key="4">
    <source>
        <dbReference type="PROSITE" id="PS50075"/>
    </source>
</evidence>
<dbReference type="InterPro" id="IPR057737">
    <property type="entry name" value="Condensation_MtbB-like"/>
</dbReference>
<dbReference type="GO" id="GO:0005737">
    <property type="term" value="C:cytoplasm"/>
    <property type="evidence" value="ECO:0007669"/>
    <property type="project" value="TreeGrafter"/>
</dbReference>
<dbReference type="InterPro" id="IPR000415">
    <property type="entry name" value="Nitroreductase-like"/>
</dbReference>
<dbReference type="GO" id="GO:0016491">
    <property type="term" value="F:oxidoreductase activity"/>
    <property type="evidence" value="ECO:0007669"/>
    <property type="project" value="InterPro"/>
</dbReference>
<dbReference type="InterPro" id="IPR000873">
    <property type="entry name" value="AMP-dep_synth/lig_dom"/>
</dbReference>
<dbReference type="InterPro" id="IPR042099">
    <property type="entry name" value="ANL_N_sf"/>
</dbReference>
<dbReference type="InterPro" id="IPR045851">
    <property type="entry name" value="AMP-bd_C_sf"/>
</dbReference>
<evidence type="ECO:0000313" key="5">
    <source>
        <dbReference type="EMBL" id="OUC02600.1"/>
    </source>
</evidence>
<dbReference type="InterPro" id="IPR020845">
    <property type="entry name" value="AMP-binding_CS"/>
</dbReference>
<dbReference type="InterPro" id="IPR023213">
    <property type="entry name" value="CAT-like_dom_sf"/>
</dbReference>
<dbReference type="Gene3D" id="3.30.559.10">
    <property type="entry name" value="Chloramphenicol acetyltransferase-like domain"/>
    <property type="match status" value="1"/>
</dbReference>
<dbReference type="RefSeq" id="WP_179194258.1">
    <property type="nucleotide sequence ID" value="NZ_MOOV01000082.1"/>
</dbReference>
<dbReference type="InterPro" id="IPR025110">
    <property type="entry name" value="AMP-bd_C"/>
</dbReference>
<dbReference type="CDD" id="cd19535">
    <property type="entry name" value="Cyc_NRPS"/>
    <property type="match status" value="1"/>
</dbReference>
<dbReference type="InterPro" id="IPR009081">
    <property type="entry name" value="PP-bd_ACP"/>
</dbReference>
<dbReference type="Gene3D" id="3.40.109.10">
    <property type="entry name" value="NADH Oxidase"/>
    <property type="match status" value="1"/>
</dbReference>
<dbReference type="PANTHER" id="PTHR45527:SF10">
    <property type="entry name" value="PYOCHELIN SYNTHASE PCHF"/>
    <property type="match status" value="1"/>
</dbReference>
<proteinExistence type="predicted"/>
<dbReference type="Pfam" id="PF13193">
    <property type="entry name" value="AMP-binding_C"/>
    <property type="match status" value="1"/>
</dbReference>
<dbReference type="FunFam" id="3.40.50.980:FF:000001">
    <property type="entry name" value="Non-ribosomal peptide synthetase"/>
    <property type="match status" value="1"/>
</dbReference>
<dbReference type="Gene3D" id="3.30.300.30">
    <property type="match status" value="1"/>
</dbReference>
<comment type="cofactor">
    <cofactor evidence="1">
        <name>pantetheine 4'-phosphate</name>
        <dbReference type="ChEBI" id="CHEBI:47942"/>
    </cofactor>
</comment>
<dbReference type="Gene3D" id="3.40.50.12780">
    <property type="entry name" value="N-terminal domain of ligase-like"/>
    <property type="match status" value="2"/>
</dbReference>
<dbReference type="Proteomes" id="UP000195160">
    <property type="component" value="Unassembled WGS sequence"/>
</dbReference>
<accession>A0A9X6NCQ3</accession>
<dbReference type="FunFam" id="3.30.559.10:FF:000023">
    <property type="entry name" value="Non-ribosomal peptide synthetase"/>
    <property type="match status" value="1"/>
</dbReference>
<dbReference type="PANTHER" id="PTHR45527">
    <property type="entry name" value="NONRIBOSOMAL PEPTIDE SYNTHETASE"/>
    <property type="match status" value="1"/>
</dbReference>
<dbReference type="EMBL" id="MOOV01000082">
    <property type="protein sequence ID" value="OUC02600.1"/>
    <property type="molecule type" value="Genomic_DNA"/>
</dbReference>
<dbReference type="GO" id="GO:0044550">
    <property type="term" value="P:secondary metabolite biosynthetic process"/>
    <property type="evidence" value="ECO:0007669"/>
    <property type="project" value="TreeGrafter"/>
</dbReference>
<dbReference type="Gene3D" id="3.30.559.30">
    <property type="entry name" value="Nonribosomal peptide synthetase, condensation domain"/>
    <property type="match status" value="1"/>
</dbReference>
<dbReference type="GO" id="GO:0031177">
    <property type="term" value="F:phosphopantetheine binding"/>
    <property type="evidence" value="ECO:0007669"/>
    <property type="project" value="TreeGrafter"/>
</dbReference>
<dbReference type="PROSITE" id="PS00455">
    <property type="entry name" value="AMP_BINDING"/>
    <property type="match status" value="1"/>
</dbReference>
<name>A0A9X6NCQ3_BACTV</name>
<dbReference type="SUPFAM" id="SSF47336">
    <property type="entry name" value="ACP-like"/>
    <property type="match status" value="1"/>
</dbReference>
<organism evidence="5 6">
    <name type="scientific">Bacillus thuringiensis subsp. medellin</name>
    <dbReference type="NCBI Taxonomy" id="79672"/>
    <lineage>
        <taxon>Bacteria</taxon>
        <taxon>Bacillati</taxon>
        <taxon>Bacillota</taxon>
        <taxon>Bacilli</taxon>
        <taxon>Bacillales</taxon>
        <taxon>Bacillaceae</taxon>
        <taxon>Bacillus</taxon>
        <taxon>Bacillus cereus group</taxon>
    </lineage>
</organism>
<protein>
    <recommendedName>
        <fullName evidence="4">Carrier domain-containing protein</fullName>
    </recommendedName>
</protein>
<dbReference type="PROSITE" id="PS50075">
    <property type="entry name" value="CARRIER"/>
    <property type="match status" value="1"/>
</dbReference>
<keyword evidence="3" id="KW-0436">Ligase</keyword>
<dbReference type="NCBIfam" id="TIGR03605">
    <property type="entry name" value="antibiot_sagB"/>
    <property type="match status" value="1"/>
</dbReference>
<dbReference type="SUPFAM" id="SSF55469">
    <property type="entry name" value="FMN-dependent nitroreductase-like"/>
    <property type="match status" value="1"/>
</dbReference>
<dbReference type="Pfam" id="PF00881">
    <property type="entry name" value="Nitroreductase"/>
    <property type="match status" value="1"/>
</dbReference>
<dbReference type="GO" id="GO:0008610">
    <property type="term" value="P:lipid biosynthetic process"/>
    <property type="evidence" value="ECO:0007669"/>
    <property type="project" value="UniProtKB-ARBA"/>
</dbReference>
<dbReference type="InterPro" id="IPR029479">
    <property type="entry name" value="Nitroreductase"/>
</dbReference>
<evidence type="ECO:0000256" key="2">
    <source>
        <dbReference type="ARBA" id="ARBA00004924"/>
    </source>
</evidence>
<comment type="caution">
    <text evidence="5">The sequence shown here is derived from an EMBL/GenBank/DDBJ whole genome shotgun (WGS) entry which is preliminary data.</text>
</comment>
<dbReference type="InterPro" id="IPR020051">
    <property type="entry name" value="SagB-type_dehydrogenase"/>
</dbReference>
<dbReference type="Gene3D" id="1.10.1200.10">
    <property type="entry name" value="ACP-like"/>
    <property type="match status" value="1"/>
</dbReference>
<reference evidence="5 6" key="1">
    <citation type="submission" date="2016-10" db="EMBL/GenBank/DDBJ databases">
        <title>Comparative genomics of Bacillus thuringiensis reveals a path to pathogens against multiple invertebrate hosts.</title>
        <authorList>
            <person name="Zheng J."/>
            <person name="Gao Q."/>
            <person name="Liu H."/>
            <person name="Peng D."/>
            <person name="Ruan L."/>
            <person name="Sun M."/>
        </authorList>
    </citation>
    <scope>NUCLEOTIDE SEQUENCE [LARGE SCALE GENOMIC DNA]</scope>
    <source>
        <strain evidence="5">T30001</strain>
    </source>
</reference>
<gene>
    <name evidence="5" type="ORF">BK784_08880</name>
</gene>
<dbReference type="GO" id="GO:0043041">
    <property type="term" value="P:amino acid activation for nonribosomal peptide biosynthetic process"/>
    <property type="evidence" value="ECO:0007669"/>
    <property type="project" value="TreeGrafter"/>
</dbReference>